<name>A0ABV0P1C4_9TELE</name>
<accession>A0ABV0P1C4</accession>
<evidence type="ECO:0000256" key="6">
    <source>
        <dbReference type="ARBA" id="ARBA00023180"/>
    </source>
</evidence>
<evidence type="ECO:0000256" key="7">
    <source>
        <dbReference type="SAM" id="MobiDB-lite"/>
    </source>
</evidence>
<dbReference type="PANTHER" id="PTHR24253:SF144">
    <property type="entry name" value="CHYMOTRYPSIN-LIKE PROTEASE CTRL-1-RELATED"/>
    <property type="match status" value="1"/>
</dbReference>
<dbReference type="SUPFAM" id="SSF50494">
    <property type="entry name" value="Trypsin-like serine proteases"/>
    <property type="match status" value="1"/>
</dbReference>
<evidence type="ECO:0000256" key="1">
    <source>
        <dbReference type="ARBA" id="ARBA00022670"/>
    </source>
</evidence>
<evidence type="ECO:0000256" key="5">
    <source>
        <dbReference type="ARBA" id="ARBA00023157"/>
    </source>
</evidence>
<protein>
    <recommendedName>
        <fullName evidence="8">Peptidase S1 domain-containing protein</fullName>
    </recommendedName>
</protein>
<evidence type="ECO:0000256" key="4">
    <source>
        <dbReference type="ARBA" id="ARBA00022825"/>
    </source>
</evidence>
<proteinExistence type="predicted"/>
<feature type="region of interest" description="Disordered" evidence="7">
    <location>
        <begin position="73"/>
        <end position="95"/>
    </location>
</feature>
<dbReference type="InterPro" id="IPR043504">
    <property type="entry name" value="Peptidase_S1_PA_chymotrypsin"/>
</dbReference>
<keyword evidence="1" id="KW-0645">Protease</keyword>
<dbReference type="Pfam" id="PF00089">
    <property type="entry name" value="Trypsin"/>
    <property type="match status" value="1"/>
</dbReference>
<feature type="domain" description="Peptidase S1" evidence="8">
    <location>
        <begin position="1"/>
        <end position="51"/>
    </location>
</feature>
<feature type="non-terminal residue" evidence="9">
    <location>
        <position position="1"/>
    </location>
</feature>
<keyword evidence="6" id="KW-0325">Glycoprotein</keyword>
<dbReference type="InterPro" id="IPR009003">
    <property type="entry name" value="Peptidase_S1_PA"/>
</dbReference>
<evidence type="ECO:0000256" key="2">
    <source>
        <dbReference type="ARBA" id="ARBA00022729"/>
    </source>
</evidence>
<evidence type="ECO:0000256" key="3">
    <source>
        <dbReference type="ARBA" id="ARBA00022801"/>
    </source>
</evidence>
<keyword evidence="3" id="KW-0378">Hydrolase</keyword>
<organism evidence="9 10">
    <name type="scientific">Goodea atripinnis</name>
    <dbReference type="NCBI Taxonomy" id="208336"/>
    <lineage>
        <taxon>Eukaryota</taxon>
        <taxon>Metazoa</taxon>
        <taxon>Chordata</taxon>
        <taxon>Craniata</taxon>
        <taxon>Vertebrata</taxon>
        <taxon>Euteleostomi</taxon>
        <taxon>Actinopterygii</taxon>
        <taxon>Neopterygii</taxon>
        <taxon>Teleostei</taxon>
        <taxon>Neoteleostei</taxon>
        <taxon>Acanthomorphata</taxon>
        <taxon>Ovalentaria</taxon>
        <taxon>Atherinomorphae</taxon>
        <taxon>Cyprinodontiformes</taxon>
        <taxon>Goodeidae</taxon>
        <taxon>Goodea</taxon>
    </lineage>
</organism>
<evidence type="ECO:0000313" key="9">
    <source>
        <dbReference type="EMBL" id="MEQ2176936.1"/>
    </source>
</evidence>
<gene>
    <name evidence="9" type="ORF">GOODEAATRI_033270</name>
</gene>
<keyword evidence="10" id="KW-1185">Reference proteome</keyword>
<dbReference type="InterPro" id="IPR001254">
    <property type="entry name" value="Trypsin_dom"/>
</dbReference>
<evidence type="ECO:0000313" key="10">
    <source>
        <dbReference type="Proteomes" id="UP001476798"/>
    </source>
</evidence>
<dbReference type="Gene3D" id="2.40.10.10">
    <property type="entry name" value="Trypsin-like serine proteases"/>
    <property type="match status" value="1"/>
</dbReference>
<dbReference type="Proteomes" id="UP001476798">
    <property type="component" value="Unassembled WGS sequence"/>
</dbReference>
<dbReference type="PANTHER" id="PTHR24253">
    <property type="entry name" value="TRANSMEMBRANE PROTEASE SERINE"/>
    <property type="match status" value="1"/>
</dbReference>
<keyword evidence="2" id="KW-0732">Signal</keyword>
<dbReference type="EMBL" id="JAHRIO010056739">
    <property type="protein sequence ID" value="MEQ2176936.1"/>
    <property type="molecule type" value="Genomic_DNA"/>
</dbReference>
<comment type="caution">
    <text evidence="9">The sequence shown here is derived from an EMBL/GenBank/DDBJ whole genome shotgun (WGS) entry which is preliminary data.</text>
</comment>
<reference evidence="9 10" key="1">
    <citation type="submission" date="2021-06" db="EMBL/GenBank/DDBJ databases">
        <authorList>
            <person name="Palmer J.M."/>
        </authorList>
    </citation>
    <scope>NUCLEOTIDE SEQUENCE [LARGE SCALE GENOMIC DNA]</scope>
    <source>
        <strain evidence="9 10">GA_2019</strain>
        <tissue evidence="9">Muscle</tissue>
    </source>
</reference>
<keyword evidence="4" id="KW-0720">Serine protease</keyword>
<keyword evidence="5" id="KW-1015">Disulfide bond</keyword>
<sequence>GDYGGPLVSKQGGRWVQAGIVSFSFGCAKPNFPAVYTRVSQYNNWINSHITRNQLGFINFISNGTDSDLNVSCTTSKPTTHPPNPKSTLTTTTKPKRQDSSLFSWCPNLLLVCGGLLRQSKLLVWVLVALDGQPLIRLNLLVPPEAFPWACDTHTSLLWDPCCGLSGVETSFVHLGSGHYLVLCWADHSIAWALVGLLTELFLAANR</sequence>
<dbReference type="PROSITE" id="PS50240">
    <property type="entry name" value="TRYPSIN_DOM"/>
    <property type="match status" value="1"/>
</dbReference>
<evidence type="ECO:0000259" key="8">
    <source>
        <dbReference type="PROSITE" id="PS50240"/>
    </source>
</evidence>